<evidence type="ECO:0000256" key="1">
    <source>
        <dbReference type="SAM" id="Phobius"/>
    </source>
</evidence>
<evidence type="ECO:0000313" key="2">
    <source>
        <dbReference type="EMBL" id="KUG56629.1"/>
    </source>
</evidence>
<feature type="transmembrane region" description="Helical" evidence="1">
    <location>
        <begin position="45"/>
        <end position="64"/>
    </location>
</feature>
<keyword evidence="1" id="KW-0812">Transmembrane</keyword>
<dbReference type="RefSeq" id="WP_058874377.1">
    <property type="nucleotide sequence ID" value="NZ_LQBK01000022.1"/>
</dbReference>
<proteinExistence type="predicted"/>
<dbReference type="EMBL" id="LQBK01000022">
    <property type="protein sequence ID" value="KUG56629.1"/>
    <property type="molecule type" value="Genomic_DNA"/>
</dbReference>
<sequence length="77" mass="8742">MTDRAERGTPEFTRFMPWRIRIPIAAVIFAVMPVALASVPQEPILLWRLLVVAVGAVAFNRLVLRSLSLQLDERAER</sequence>
<name>A0A0W8I9N6_KOCRO</name>
<evidence type="ECO:0000313" key="3">
    <source>
        <dbReference type="Proteomes" id="UP000053512"/>
    </source>
</evidence>
<reference evidence="3" key="1">
    <citation type="submission" date="2015-12" db="EMBL/GenBank/DDBJ databases">
        <authorList>
            <person name="Nair G.R."/>
            <person name="Kaur G."/>
            <person name="Mayilraj S."/>
        </authorList>
    </citation>
    <scope>NUCLEOTIDE SEQUENCE [LARGE SCALE GENOMIC DNA]</scope>
    <source>
        <strain evidence="3">CD08_4</strain>
    </source>
</reference>
<protein>
    <submittedName>
        <fullName evidence="2">Uncharacterized protein</fullName>
    </submittedName>
</protein>
<feature type="transmembrane region" description="Helical" evidence="1">
    <location>
        <begin position="20"/>
        <end position="39"/>
    </location>
</feature>
<organism evidence="2 3">
    <name type="scientific">Kocuria rosea subsp. polaris</name>
    <dbReference type="NCBI Taxonomy" id="136273"/>
    <lineage>
        <taxon>Bacteria</taxon>
        <taxon>Bacillati</taxon>
        <taxon>Actinomycetota</taxon>
        <taxon>Actinomycetes</taxon>
        <taxon>Micrococcales</taxon>
        <taxon>Micrococcaceae</taxon>
        <taxon>Kocuria</taxon>
    </lineage>
</organism>
<keyword evidence="1" id="KW-0472">Membrane</keyword>
<dbReference type="AlphaFoldDB" id="A0A0W8I9N6"/>
<gene>
    <name evidence="2" type="ORF">AVL61_06115</name>
</gene>
<comment type="caution">
    <text evidence="2">The sequence shown here is derived from an EMBL/GenBank/DDBJ whole genome shotgun (WGS) entry which is preliminary data.</text>
</comment>
<dbReference type="OrthoDB" id="4949486at2"/>
<accession>A0A0W8I9N6</accession>
<keyword evidence="1" id="KW-1133">Transmembrane helix</keyword>
<dbReference type="Proteomes" id="UP000053512">
    <property type="component" value="Unassembled WGS sequence"/>
</dbReference>